<accession>A0A6F8VBJ7</accession>
<protein>
    <submittedName>
        <fullName evidence="1">Uncharacterized protein</fullName>
    </submittedName>
</protein>
<reference evidence="2" key="1">
    <citation type="submission" date="2020-03" db="EMBL/GenBank/DDBJ databases">
        <title>Complete genome sequence of sulfur-oxidizing bacterium skT11.</title>
        <authorList>
            <person name="Kanda M."/>
            <person name="Kojima H."/>
            <person name="Fukui M."/>
        </authorList>
    </citation>
    <scope>NUCLEOTIDE SEQUENCE [LARGE SCALE GENOMIC DNA]</scope>
    <source>
        <strain evidence="2">skT11</strain>
    </source>
</reference>
<dbReference type="RefSeq" id="WP_173062281.1">
    <property type="nucleotide sequence ID" value="NZ_AP022853.1"/>
</dbReference>
<dbReference type="Proteomes" id="UP000502260">
    <property type="component" value="Chromosome"/>
</dbReference>
<dbReference type="EMBL" id="AP022853">
    <property type="protein sequence ID" value="BCB26487.1"/>
    <property type="molecule type" value="Genomic_DNA"/>
</dbReference>
<sequence length="131" mass="13958">MFYSKTTGGFYDSAIHGKNIPGDAVEISISQHETLMLGQLRGKIIIPDSDGSPILAEAPPPTDVQLLAEYQSQAKGELVKSDATILRCAENGVAVPVEWATYRAALRLIIGSAIGDHTQPLPIRPSYPAGT</sequence>
<name>A0A6F8VBJ7_9PROT</name>
<gene>
    <name evidence="1" type="ORF">SKTS_13730</name>
</gene>
<organism evidence="1 2">
    <name type="scientific">Sulfurimicrobium lacus</name>
    <dbReference type="NCBI Taxonomy" id="2715678"/>
    <lineage>
        <taxon>Bacteria</taxon>
        <taxon>Pseudomonadati</taxon>
        <taxon>Pseudomonadota</taxon>
        <taxon>Betaproteobacteria</taxon>
        <taxon>Nitrosomonadales</taxon>
        <taxon>Sulfuricellaceae</taxon>
        <taxon>Sulfurimicrobium</taxon>
    </lineage>
</organism>
<dbReference type="KEGG" id="slac:SKTS_13730"/>
<dbReference type="AlphaFoldDB" id="A0A6F8VBJ7"/>
<proteinExistence type="predicted"/>
<evidence type="ECO:0000313" key="1">
    <source>
        <dbReference type="EMBL" id="BCB26487.1"/>
    </source>
</evidence>
<keyword evidence="2" id="KW-1185">Reference proteome</keyword>
<evidence type="ECO:0000313" key="2">
    <source>
        <dbReference type="Proteomes" id="UP000502260"/>
    </source>
</evidence>